<evidence type="ECO:0000313" key="3">
    <source>
        <dbReference type="EMBL" id="MDO1559138.1"/>
    </source>
</evidence>
<dbReference type="RefSeq" id="WP_302109561.1">
    <property type="nucleotide sequence ID" value="NZ_JAUKTR010000002.1"/>
</dbReference>
<evidence type="ECO:0000256" key="1">
    <source>
        <dbReference type="SAM" id="Phobius"/>
    </source>
</evidence>
<accession>A0ABT8SKP2</accession>
<reference evidence="3" key="1">
    <citation type="submission" date="2023-07" db="EMBL/GenBank/DDBJ databases">
        <title>Brevundimonas soil sp. nov., isolated from the soil of chemical plant.</title>
        <authorList>
            <person name="Wu N."/>
        </authorList>
    </citation>
    <scope>NUCLEOTIDE SEQUENCE</scope>
    <source>
        <strain evidence="3">XZ-24</strain>
    </source>
</reference>
<feature type="domain" description="VWFA" evidence="2">
    <location>
        <begin position="343"/>
        <end position="513"/>
    </location>
</feature>
<dbReference type="Pfam" id="PF13400">
    <property type="entry name" value="Tad"/>
    <property type="match status" value="1"/>
</dbReference>
<evidence type="ECO:0000259" key="2">
    <source>
        <dbReference type="PROSITE" id="PS50234"/>
    </source>
</evidence>
<dbReference type="Gene3D" id="3.40.50.410">
    <property type="entry name" value="von Willebrand factor, type A domain"/>
    <property type="match status" value="1"/>
</dbReference>
<sequence length="524" mass="56890">MRLRNHLKAFGAARHGGVAMMFALAMPVVSVMAVAGVDIHRASTVRMNLQDALDAAALAAARSDETTSGGIRRVGMQALRANLANYPDTSLIEAATDTDFVLNADGSVVAKAKANVTTLIADMFLGDNIKVAADTTVFRSNYRIEVAMVLDNTGSMAGSKLTNTKAAARNLVERLAAAAERSTEDDAVKISLVPFSMTVRIGSEYANANWMDNSAQATGNDELFATGANRLALFNQMNLDWAGCVESRPYPYDIRDTAPHPSDRETMFVHYFAPDEPDVDLYDNHWQWEDYRVDNDYLPDGLNANSSNRDWWKRLKRTQKYGTSGLSTSNGKGPNRGCTLQPLVRLTTDYDDVLDAIDDMTASGNTNVPMGMMWGWHTLSPNRPFADGAAYGTDRLQKIVILMTDGENVNSTFSNPNNSVYSGVGYIFQNRLGVGVNSSGSDRRAAMDNRLDSATPGQEDLCGNMKAQGIIIYTVGVQVDTGTQAMLARCATSSDHYFNVTSSAAIGEAFDRIAGSIENLRIAR</sequence>
<dbReference type="InterPro" id="IPR028087">
    <property type="entry name" value="Tad_N"/>
</dbReference>
<keyword evidence="4" id="KW-1185">Reference proteome</keyword>
<evidence type="ECO:0000313" key="4">
    <source>
        <dbReference type="Proteomes" id="UP001169063"/>
    </source>
</evidence>
<dbReference type="InterPro" id="IPR002035">
    <property type="entry name" value="VWF_A"/>
</dbReference>
<keyword evidence="1" id="KW-0472">Membrane</keyword>
<protein>
    <submittedName>
        <fullName evidence="3">Pilus assembly protein TadG-related protein</fullName>
    </submittedName>
</protein>
<dbReference type="Proteomes" id="UP001169063">
    <property type="component" value="Unassembled WGS sequence"/>
</dbReference>
<dbReference type="SUPFAM" id="SSF53300">
    <property type="entry name" value="vWA-like"/>
    <property type="match status" value="1"/>
</dbReference>
<keyword evidence="1" id="KW-1133">Transmembrane helix</keyword>
<comment type="caution">
    <text evidence="3">The sequence shown here is derived from an EMBL/GenBank/DDBJ whole genome shotgun (WGS) entry which is preliminary data.</text>
</comment>
<name>A0ABT8SKP2_9CAUL</name>
<proteinExistence type="predicted"/>
<feature type="transmembrane region" description="Helical" evidence="1">
    <location>
        <begin position="12"/>
        <end position="37"/>
    </location>
</feature>
<organism evidence="3 4">
    <name type="scientific">Peiella sedimenti</name>
    <dbReference type="NCBI Taxonomy" id="3061083"/>
    <lineage>
        <taxon>Bacteria</taxon>
        <taxon>Pseudomonadati</taxon>
        <taxon>Pseudomonadota</taxon>
        <taxon>Alphaproteobacteria</taxon>
        <taxon>Caulobacterales</taxon>
        <taxon>Caulobacteraceae</taxon>
        <taxon>Peiella</taxon>
    </lineage>
</organism>
<feature type="domain" description="VWFA" evidence="2">
    <location>
        <begin position="145"/>
        <end position="196"/>
    </location>
</feature>
<keyword evidence="1" id="KW-0812">Transmembrane</keyword>
<gene>
    <name evidence="3" type="ORF">Q0812_06815</name>
</gene>
<dbReference type="PROSITE" id="PS50234">
    <property type="entry name" value="VWFA"/>
    <property type="match status" value="2"/>
</dbReference>
<dbReference type="EMBL" id="JAUKTR010000002">
    <property type="protein sequence ID" value="MDO1559138.1"/>
    <property type="molecule type" value="Genomic_DNA"/>
</dbReference>
<dbReference type="InterPro" id="IPR036465">
    <property type="entry name" value="vWFA_dom_sf"/>
</dbReference>